<evidence type="ECO:0000313" key="1">
    <source>
        <dbReference type="EMBL" id="UYV74782.1"/>
    </source>
</evidence>
<dbReference type="Proteomes" id="UP001235939">
    <property type="component" value="Chromosome 12"/>
</dbReference>
<proteinExistence type="predicted"/>
<accession>A0ABY6L2U4</accession>
<evidence type="ECO:0000313" key="2">
    <source>
        <dbReference type="Proteomes" id="UP001235939"/>
    </source>
</evidence>
<dbReference type="EMBL" id="CP092874">
    <property type="protein sequence ID" value="UYV74782.1"/>
    <property type="molecule type" value="Genomic_DNA"/>
</dbReference>
<name>A0ABY6L2U4_9ARAC</name>
<gene>
    <name evidence="1" type="ORF">LAZ67_12000962</name>
</gene>
<reference evidence="1 2" key="1">
    <citation type="submission" date="2022-01" db="EMBL/GenBank/DDBJ databases">
        <title>A chromosomal length assembly of Cordylochernes scorpioides.</title>
        <authorList>
            <person name="Zeh D."/>
            <person name="Zeh J."/>
        </authorList>
    </citation>
    <scope>NUCLEOTIDE SEQUENCE [LARGE SCALE GENOMIC DNA]</scope>
    <source>
        <strain evidence="1">IN4F17</strain>
        <tissue evidence="1">Whole Body</tissue>
    </source>
</reference>
<sequence length="69" mass="7508">MNQSKFEAVLTKARPLCVAPPLDVVTKEQAPPFTFAVWEPNGKICLLAKIAATFTISYPSNSGTQKKGR</sequence>
<protein>
    <submittedName>
        <fullName evidence="1">LAMP5</fullName>
    </submittedName>
</protein>
<organism evidence="1 2">
    <name type="scientific">Cordylochernes scorpioides</name>
    <dbReference type="NCBI Taxonomy" id="51811"/>
    <lineage>
        <taxon>Eukaryota</taxon>
        <taxon>Metazoa</taxon>
        <taxon>Ecdysozoa</taxon>
        <taxon>Arthropoda</taxon>
        <taxon>Chelicerata</taxon>
        <taxon>Arachnida</taxon>
        <taxon>Pseudoscorpiones</taxon>
        <taxon>Cheliferoidea</taxon>
        <taxon>Chernetidae</taxon>
        <taxon>Cordylochernes</taxon>
    </lineage>
</organism>
<keyword evidence="2" id="KW-1185">Reference proteome</keyword>